<accession>A0A5C3L416</accession>
<dbReference type="CDD" id="cd00305">
    <property type="entry name" value="Cu-Zn_Superoxide_Dismutase"/>
    <property type="match status" value="1"/>
</dbReference>
<dbReference type="Gene3D" id="2.60.40.200">
    <property type="entry name" value="Superoxide dismutase, copper/zinc binding domain"/>
    <property type="match status" value="1"/>
</dbReference>
<name>A0A5C3L416_COPMA</name>
<keyword evidence="4" id="KW-1185">Reference proteome</keyword>
<dbReference type="InterPro" id="IPR024134">
    <property type="entry name" value="SOD_Cu/Zn_/chaperone"/>
</dbReference>
<evidence type="ECO:0000313" key="4">
    <source>
        <dbReference type="Proteomes" id="UP000307440"/>
    </source>
</evidence>
<dbReference type="SUPFAM" id="SSF49329">
    <property type="entry name" value="Cu,Zn superoxide dismutase-like"/>
    <property type="match status" value="1"/>
</dbReference>
<organism evidence="3 4">
    <name type="scientific">Coprinopsis marcescibilis</name>
    <name type="common">Agaric fungus</name>
    <name type="synonym">Psathyrella marcescibilis</name>
    <dbReference type="NCBI Taxonomy" id="230819"/>
    <lineage>
        <taxon>Eukaryota</taxon>
        <taxon>Fungi</taxon>
        <taxon>Dikarya</taxon>
        <taxon>Basidiomycota</taxon>
        <taxon>Agaricomycotina</taxon>
        <taxon>Agaricomycetes</taxon>
        <taxon>Agaricomycetidae</taxon>
        <taxon>Agaricales</taxon>
        <taxon>Agaricineae</taxon>
        <taxon>Psathyrellaceae</taxon>
        <taxon>Coprinopsis</taxon>
    </lineage>
</organism>
<dbReference type="GO" id="GO:0005507">
    <property type="term" value="F:copper ion binding"/>
    <property type="evidence" value="ECO:0007669"/>
    <property type="project" value="InterPro"/>
</dbReference>
<evidence type="ECO:0000313" key="3">
    <source>
        <dbReference type="EMBL" id="TFK27470.1"/>
    </source>
</evidence>
<feature type="region of interest" description="Disordered" evidence="1">
    <location>
        <begin position="1"/>
        <end position="21"/>
    </location>
</feature>
<dbReference type="PRINTS" id="PR00068">
    <property type="entry name" value="CUZNDISMTASE"/>
</dbReference>
<dbReference type="OrthoDB" id="2015551at2759"/>
<dbReference type="Pfam" id="PF00080">
    <property type="entry name" value="Sod_Cu"/>
    <property type="match status" value="1"/>
</dbReference>
<dbReference type="InterPro" id="IPR036423">
    <property type="entry name" value="SOD-like_Cu/Zn_dom_sf"/>
</dbReference>
<proteinExistence type="predicted"/>
<sequence length="230" mass="24299">MATRAAGTRITGSPRAAGGKVKRPLAKLRNIPALPTRSTFLSKRYVNSQQLSTAHPRAHIIVHFQQAVSVLRIHDGSEIQGGSTSAVVYFTQEYEDGPVSIKGEIIGLGFEPNVERGWHIHESGDLSNGCASAGLHFNPEGKNHGAPDDDERHVGDLGNLQIDENGDAYIDNEVINDKISLNGRKSVIGRTLVIHLGTDDLGKGGQADSLTVGASGGRLACGIIGAIPNS</sequence>
<dbReference type="PANTHER" id="PTHR10003">
    <property type="entry name" value="SUPEROXIDE DISMUTASE CU-ZN -RELATED"/>
    <property type="match status" value="1"/>
</dbReference>
<dbReference type="STRING" id="230819.A0A5C3L416"/>
<evidence type="ECO:0000256" key="1">
    <source>
        <dbReference type="SAM" id="MobiDB-lite"/>
    </source>
</evidence>
<evidence type="ECO:0000259" key="2">
    <source>
        <dbReference type="Pfam" id="PF00080"/>
    </source>
</evidence>
<dbReference type="Proteomes" id="UP000307440">
    <property type="component" value="Unassembled WGS sequence"/>
</dbReference>
<dbReference type="AlphaFoldDB" id="A0A5C3L416"/>
<reference evidence="3 4" key="1">
    <citation type="journal article" date="2019" name="Nat. Ecol. Evol.">
        <title>Megaphylogeny resolves global patterns of mushroom evolution.</title>
        <authorList>
            <person name="Varga T."/>
            <person name="Krizsan K."/>
            <person name="Foldi C."/>
            <person name="Dima B."/>
            <person name="Sanchez-Garcia M."/>
            <person name="Sanchez-Ramirez S."/>
            <person name="Szollosi G.J."/>
            <person name="Szarkandi J.G."/>
            <person name="Papp V."/>
            <person name="Albert L."/>
            <person name="Andreopoulos W."/>
            <person name="Angelini C."/>
            <person name="Antonin V."/>
            <person name="Barry K.W."/>
            <person name="Bougher N.L."/>
            <person name="Buchanan P."/>
            <person name="Buyck B."/>
            <person name="Bense V."/>
            <person name="Catcheside P."/>
            <person name="Chovatia M."/>
            <person name="Cooper J."/>
            <person name="Damon W."/>
            <person name="Desjardin D."/>
            <person name="Finy P."/>
            <person name="Geml J."/>
            <person name="Haridas S."/>
            <person name="Hughes K."/>
            <person name="Justo A."/>
            <person name="Karasinski D."/>
            <person name="Kautmanova I."/>
            <person name="Kiss B."/>
            <person name="Kocsube S."/>
            <person name="Kotiranta H."/>
            <person name="LaButti K.M."/>
            <person name="Lechner B.E."/>
            <person name="Liimatainen K."/>
            <person name="Lipzen A."/>
            <person name="Lukacs Z."/>
            <person name="Mihaltcheva S."/>
            <person name="Morgado L.N."/>
            <person name="Niskanen T."/>
            <person name="Noordeloos M.E."/>
            <person name="Ohm R.A."/>
            <person name="Ortiz-Santana B."/>
            <person name="Ovrebo C."/>
            <person name="Racz N."/>
            <person name="Riley R."/>
            <person name="Savchenko A."/>
            <person name="Shiryaev A."/>
            <person name="Soop K."/>
            <person name="Spirin V."/>
            <person name="Szebenyi C."/>
            <person name="Tomsovsky M."/>
            <person name="Tulloss R.E."/>
            <person name="Uehling J."/>
            <person name="Grigoriev I.V."/>
            <person name="Vagvolgyi C."/>
            <person name="Papp T."/>
            <person name="Martin F.M."/>
            <person name="Miettinen O."/>
            <person name="Hibbett D.S."/>
            <person name="Nagy L.G."/>
        </authorList>
    </citation>
    <scope>NUCLEOTIDE SEQUENCE [LARGE SCALE GENOMIC DNA]</scope>
    <source>
        <strain evidence="3 4">CBS 121175</strain>
    </source>
</reference>
<gene>
    <name evidence="3" type="ORF">FA15DRAFT_635605</name>
</gene>
<feature type="domain" description="Superoxide dismutase copper/zinc binding" evidence="2">
    <location>
        <begin position="86"/>
        <end position="224"/>
    </location>
</feature>
<protein>
    <recommendedName>
        <fullName evidence="2">Superoxide dismutase copper/zinc binding domain-containing protein</fullName>
    </recommendedName>
</protein>
<dbReference type="EMBL" id="ML210164">
    <property type="protein sequence ID" value="TFK27470.1"/>
    <property type="molecule type" value="Genomic_DNA"/>
</dbReference>
<dbReference type="InterPro" id="IPR001424">
    <property type="entry name" value="SOD_Cu_Zn_dom"/>
</dbReference>
<dbReference type="GO" id="GO:0006801">
    <property type="term" value="P:superoxide metabolic process"/>
    <property type="evidence" value="ECO:0007669"/>
    <property type="project" value="InterPro"/>
</dbReference>